<feature type="domain" description="Saposin B-type" evidence="2">
    <location>
        <begin position="799"/>
        <end position="884"/>
    </location>
</feature>
<dbReference type="GO" id="GO:0042157">
    <property type="term" value="P:lipoprotein metabolic process"/>
    <property type="evidence" value="ECO:0007669"/>
    <property type="project" value="TreeGrafter"/>
</dbReference>
<dbReference type="Proteomes" id="UP000035681">
    <property type="component" value="Unplaced"/>
</dbReference>
<reference evidence="4" key="1">
    <citation type="submission" date="2024-02" db="UniProtKB">
        <authorList>
            <consortium name="WormBaseParasite"/>
        </authorList>
    </citation>
    <scope>IDENTIFICATION</scope>
</reference>
<dbReference type="PANTHER" id="PTHR13024">
    <property type="entry name" value="MICROSOMAL TRIGLYCERIDE TRANSFER PROTEIN, LARGE SUBUNIT"/>
    <property type="match status" value="1"/>
</dbReference>
<dbReference type="InterPro" id="IPR011001">
    <property type="entry name" value="Saposin-like"/>
</dbReference>
<dbReference type="InterPro" id="IPR008138">
    <property type="entry name" value="SapB_2"/>
</dbReference>
<dbReference type="GO" id="GO:0016323">
    <property type="term" value="C:basolateral plasma membrane"/>
    <property type="evidence" value="ECO:0007669"/>
    <property type="project" value="TreeGrafter"/>
</dbReference>
<accession>A0AAF5DE19</accession>
<sequence>LKLCFMENVEEGSSEKPKEINLNFDNFDPNDLPKKTRLIFYKYLFKGETFVYEEKSGIKKGINGGKVEAMFLFDVIHHDMEGHMLLRFKPYECHFGDCDVKGIPEIYLDVIQGYQNLVGYYVKTNNNKELHWNYLHSIAATLSNPSQHGEGDIQNVVTPQGNCRFEWSRPEDKKFIRKIKNCNISGERNSTIVDGFLTNYNQEVTYYQNKKYDGDIVVCKTKENFNLKSNFNKNWSFKIESVSQLEMERRDKKYMDRLCPANTTVGECAKDIFGATLIGRNWKEIKPKFVSLHNNQESLTYNQYIEAYREEIEKKLFSDLFSQIVASGVISNYEDLKEALFNPENENILNEIVDSIAAIGDDNAFKILKEVLFFESKELVLRFAESIAYTSRVSDKVILLMKSWLDETNDEILKKALYKSYGLILRRKCEMTLSTKNACSKNKDPIINEFIKQVIEKENIYDSLKILKSLSNVGSVLTFAKKYICDSSSSNEIEIAALEILTDIDDNHWDNSIMIKLISIFRDTCPQQQSLMSKSLAIDILLEKSKNNQNIASYILRSEGLFPLDNELWNYFYSALENSRLNDEEVNELWEKMRSFKVFKENYGKKSVNGKSSVHTIKFSKWPGVKINFENKEIFENNGSLLHDSTKLTFKMNRRSKEITLFEMNTNGDLKFVDQKIEKEKLHNKNALLRFYQGNQLLLSGYNIKIYASLTLQGKIFKYDDILHSLYHLTLAGKVSLYGFSKFHGMVDSKVTLRVPFEKINYKGCINLSEEPKTINQNTFIYSIMPKKKKNIISRTMKWNGVCQKPRTIKMLETYFCKDLEKELENDEPDMEKKANAICDRLTHNSPLLDNVCKQLVDSELQTIVGGLEQNEPPQKICQGIGMC</sequence>
<dbReference type="GO" id="GO:0005548">
    <property type="term" value="F:phospholipid transporter activity"/>
    <property type="evidence" value="ECO:0007669"/>
    <property type="project" value="InterPro"/>
</dbReference>
<protein>
    <submittedName>
        <fullName evidence="4">Vitellogenin domain-containing protein</fullName>
    </submittedName>
</protein>
<keyword evidence="1" id="KW-1015">Disulfide bond</keyword>
<evidence type="ECO:0000313" key="4">
    <source>
        <dbReference type="WBParaSite" id="TCONS_00010879.p1"/>
    </source>
</evidence>
<proteinExistence type="predicted"/>
<dbReference type="AlphaFoldDB" id="A0AAF5DE19"/>
<dbReference type="InterPro" id="IPR011030">
    <property type="entry name" value="Lipovitellin_superhlx_dom"/>
</dbReference>
<dbReference type="GO" id="GO:0005794">
    <property type="term" value="C:Golgi apparatus"/>
    <property type="evidence" value="ECO:0007669"/>
    <property type="project" value="TreeGrafter"/>
</dbReference>
<organism evidence="3 4">
    <name type="scientific">Strongyloides stercoralis</name>
    <name type="common">Threadworm</name>
    <dbReference type="NCBI Taxonomy" id="6248"/>
    <lineage>
        <taxon>Eukaryota</taxon>
        <taxon>Metazoa</taxon>
        <taxon>Ecdysozoa</taxon>
        <taxon>Nematoda</taxon>
        <taxon>Chromadorea</taxon>
        <taxon>Rhabditida</taxon>
        <taxon>Tylenchina</taxon>
        <taxon>Panagrolaimomorpha</taxon>
        <taxon>Strongyloidoidea</taxon>
        <taxon>Strongyloididae</taxon>
        <taxon>Strongyloides</taxon>
    </lineage>
</organism>
<evidence type="ECO:0000259" key="2">
    <source>
        <dbReference type="PROSITE" id="PS50015"/>
    </source>
</evidence>
<dbReference type="GO" id="GO:0005783">
    <property type="term" value="C:endoplasmic reticulum"/>
    <property type="evidence" value="ECO:0007669"/>
    <property type="project" value="TreeGrafter"/>
</dbReference>
<dbReference type="InterPro" id="IPR008139">
    <property type="entry name" value="SaposinB_dom"/>
</dbReference>
<evidence type="ECO:0000256" key="1">
    <source>
        <dbReference type="ARBA" id="ARBA00023157"/>
    </source>
</evidence>
<dbReference type="SMART" id="SM00741">
    <property type="entry name" value="SapB"/>
    <property type="match status" value="1"/>
</dbReference>
<dbReference type="InterPro" id="IPR039988">
    <property type="entry name" value="MTTP"/>
</dbReference>
<evidence type="ECO:0000313" key="3">
    <source>
        <dbReference type="Proteomes" id="UP000035681"/>
    </source>
</evidence>
<dbReference type="WBParaSite" id="TCONS_00010879.p1">
    <property type="protein sequence ID" value="TCONS_00010879.p1"/>
    <property type="gene ID" value="XLOC_004656"/>
</dbReference>
<dbReference type="Gene3D" id="1.10.225.10">
    <property type="entry name" value="Saposin-like"/>
    <property type="match status" value="1"/>
</dbReference>
<dbReference type="SUPFAM" id="SSF48431">
    <property type="entry name" value="Lipovitellin-phosvitin complex, superhelical domain"/>
    <property type="match status" value="1"/>
</dbReference>
<dbReference type="PROSITE" id="PS50015">
    <property type="entry name" value="SAP_B"/>
    <property type="match status" value="1"/>
</dbReference>
<name>A0AAF5DE19_STRER</name>
<dbReference type="SUPFAM" id="SSF47862">
    <property type="entry name" value="Saposin"/>
    <property type="match status" value="1"/>
</dbReference>
<dbReference type="PANTHER" id="PTHR13024:SF0">
    <property type="entry name" value="MICROSOMAL TRIACYLGLYCEROL TRANSFER PROTEIN"/>
    <property type="match status" value="1"/>
</dbReference>
<keyword evidence="3" id="KW-1185">Reference proteome</keyword>
<dbReference type="Pfam" id="PF03489">
    <property type="entry name" value="SapB_2"/>
    <property type="match status" value="1"/>
</dbReference>